<accession>A0A6P4ZG35</accession>
<keyword evidence="3" id="KW-1185">Reference proteome</keyword>
<evidence type="ECO:0000256" key="1">
    <source>
        <dbReference type="SAM" id="MobiDB-lite"/>
    </source>
</evidence>
<organism evidence="3 4">
    <name type="scientific">Branchiostoma belcheri</name>
    <name type="common">Amphioxus</name>
    <dbReference type="NCBI Taxonomy" id="7741"/>
    <lineage>
        <taxon>Eukaryota</taxon>
        <taxon>Metazoa</taxon>
        <taxon>Chordata</taxon>
        <taxon>Cephalochordata</taxon>
        <taxon>Leptocardii</taxon>
        <taxon>Amphioxiformes</taxon>
        <taxon>Branchiostomatidae</taxon>
        <taxon>Branchiostoma</taxon>
    </lineage>
</organism>
<reference evidence="4" key="1">
    <citation type="submission" date="2025-08" db="UniProtKB">
        <authorList>
            <consortium name="RefSeq"/>
        </authorList>
    </citation>
    <scope>IDENTIFICATION</scope>
    <source>
        <tissue evidence="4">Gonad</tissue>
    </source>
</reference>
<feature type="region of interest" description="Disordered" evidence="1">
    <location>
        <begin position="84"/>
        <end position="114"/>
    </location>
</feature>
<evidence type="ECO:0000313" key="3">
    <source>
        <dbReference type="Proteomes" id="UP000515135"/>
    </source>
</evidence>
<dbReference type="OrthoDB" id="10361061at2759"/>
<sequence length="318" mass="35058">MYEQAQPVRFPVSGSGNNQTSGPQAQAPTVHQSGLHRRVSHGNSASDKRKEGIEMSSDTYEEPEAVNLSPPFREARLQRAKLRGEPPVEAADGRNTRRHVDLPDATDTSTDRTYPGGIDGRRRVVRDWVPYYWGCLAGVTAVVVILVIAGLVVKVLNNIQVFDSVQLPNNMEPGEKEISHMSSTVDTLKRNIDDISQLSDTVGTLKRSMENLTDELSFGLPSSCTEVGERSGFDNSRFYIIDLDGAGRGVAPMTVQCDLEGQTAITLIGHNSEARTHVNGFESPGSYSKDVTYWNSMEQVRALVDQSSRCKQHLKLRK</sequence>
<feature type="compositionally biased region" description="Basic and acidic residues" evidence="1">
    <location>
        <begin position="84"/>
        <end position="102"/>
    </location>
</feature>
<name>A0A6P4ZG35_BRABE</name>
<feature type="transmembrane region" description="Helical" evidence="2">
    <location>
        <begin position="131"/>
        <end position="153"/>
    </location>
</feature>
<feature type="compositionally biased region" description="Polar residues" evidence="1">
    <location>
        <begin position="14"/>
        <end position="32"/>
    </location>
</feature>
<dbReference type="KEGG" id="bbel:109476460"/>
<proteinExistence type="predicted"/>
<feature type="region of interest" description="Disordered" evidence="1">
    <location>
        <begin position="1"/>
        <end position="66"/>
    </location>
</feature>
<dbReference type="Proteomes" id="UP000515135">
    <property type="component" value="Unplaced"/>
</dbReference>
<protein>
    <submittedName>
        <fullName evidence="4">Uncharacterized protein LOC109476460</fullName>
    </submittedName>
</protein>
<evidence type="ECO:0000256" key="2">
    <source>
        <dbReference type="SAM" id="Phobius"/>
    </source>
</evidence>
<keyword evidence="2" id="KW-0812">Transmembrane</keyword>
<dbReference type="RefSeq" id="XP_019632954.1">
    <property type="nucleotide sequence ID" value="XM_019777395.1"/>
</dbReference>
<keyword evidence="2" id="KW-0472">Membrane</keyword>
<dbReference type="AlphaFoldDB" id="A0A6P4ZG35"/>
<evidence type="ECO:0000313" key="4">
    <source>
        <dbReference type="RefSeq" id="XP_019632954.1"/>
    </source>
</evidence>
<keyword evidence="2" id="KW-1133">Transmembrane helix</keyword>
<dbReference type="GeneID" id="109476460"/>
<dbReference type="Gene3D" id="2.60.120.1000">
    <property type="match status" value="1"/>
</dbReference>
<gene>
    <name evidence="4" type="primary">LOC109476460</name>
</gene>